<evidence type="ECO:0000313" key="2">
    <source>
        <dbReference type="Ensembl" id="ENSANAP00000001227.1"/>
    </source>
</evidence>
<dbReference type="GeneTree" id="ENSGT01000000216454"/>
<proteinExistence type="predicted"/>
<evidence type="ECO:0000313" key="3">
    <source>
        <dbReference type="Proteomes" id="UP000233020"/>
    </source>
</evidence>
<evidence type="ECO:0000256" key="1">
    <source>
        <dbReference type="SAM" id="Phobius"/>
    </source>
</evidence>
<feature type="transmembrane region" description="Helical" evidence="1">
    <location>
        <begin position="71"/>
        <end position="90"/>
    </location>
</feature>
<feature type="transmembrane region" description="Helical" evidence="1">
    <location>
        <begin position="39"/>
        <end position="59"/>
    </location>
</feature>
<dbReference type="AlphaFoldDB" id="A0A2K5BXQ3"/>
<name>A0A2K5BXQ3_AOTNA</name>
<reference evidence="2" key="2">
    <citation type="submission" date="2025-09" db="UniProtKB">
        <authorList>
            <consortium name="Ensembl"/>
        </authorList>
    </citation>
    <scope>IDENTIFICATION</scope>
</reference>
<dbReference type="Proteomes" id="UP000233020">
    <property type="component" value="Unplaced"/>
</dbReference>
<dbReference type="STRING" id="37293.ENSANAP00000001227"/>
<dbReference type="Ensembl" id="ENSANAT00000011248.1">
    <property type="protein sequence ID" value="ENSANAP00000001227.1"/>
    <property type="gene ID" value="ENSANAG00000010769.1"/>
</dbReference>
<keyword evidence="1" id="KW-0472">Membrane</keyword>
<reference evidence="2" key="1">
    <citation type="submission" date="2025-08" db="UniProtKB">
        <authorList>
            <consortium name="Ensembl"/>
        </authorList>
    </citation>
    <scope>IDENTIFICATION</scope>
</reference>
<keyword evidence="3" id="KW-1185">Reference proteome</keyword>
<keyword evidence="1" id="KW-1133">Transmembrane helix</keyword>
<keyword evidence="1" id="KW-0812">Transmembrane</keyword>
<organism evidence="2 3">
    <name type="scientific">Aotus nancymaae</name>
    <name type="common">Ma's night monkey</name>
    <dbReference type="NCBI Taxonomy" id="37293"/>
    <lineage>
        <taxon>Eukaryota</taxon>
        <taxon>Metazoa</taxon>
        <taxon>Chordata</taxon>
        <taxon>Craniata</taxon>
        <taxon>Vertebrata</taxon>
        <taxon>Euteleostomi</taxon>
        <taxon>Mammalia</taxon>
        <taxon>Eutheria</taxon>
        <taxon>Euarchontoglires</taxon>
        <taxon>Primates</taxon>
        <taxon>Haplorrhini</taxon>
        <taxon>Platyrrhini</taxon>
        <taxon>Aotidae</taxon>
        <taxon>Aotus</taxon>
    </lineage>
</organism>
<protein>
    <submittedName>
        <fullName evidence="2">Uncharacterized protein</fullName>
    </submittedName>
</protein>
<accession>A0A2K5BXQ3</accession>
<sequence length="99" mass="10986">MEEEDEEDWVLLMGGPDEADRGALAAPGALLALCDPSRLAHQLSVLLLMCFLGFGSYVCYDNPAALQTQTFIDLGWFFFFFLFCLILFHSSDGLSSHCL</sequence>